<accession>A0ABY8V305</accession>
<evidence type="ECO:0000256" key="7">
    <source>
        <dbReference type="NCBIfam" id="TIGR03825"/>
    </source>
</evidence>
<keyword evidence="10" id="KW-0282">Flagellum</keyword>
<evidence type="ECO:0000313" key="10">
    <source>
        <dbReference type="EMBL" id="WIG00178.1"/>
    </source>
</evidence>
<dbReference type="RefSeq" id="WP_284526994.1">
    <property type="nucleotide sequence ID" value="NZ_CP126446.1"/>
</dbReference>
<keyword evidence="10" id="KW-0969">Cilium</keyword>
<dbReference type="Pfam" id="PF02108">
    <property type="entry name" value="FliH"/>
    <property type="match status" value="1"/>
</dbReference>
<protein>
    <recommendedName>
        <fullName evidence="7">Flagellar assembly protein FliH</fullName>
    </recommendedName>
</protein>
<keyword evidence="10" id="KW-0966">Cell projection</keyword>
<dbReference type="InterPro" id="IPR022524">
    <property type="entry name" value="FliH_Bacilli"/>
</dbReference>
<evidence type="ECO:0000256" key="6">
    <source>
        <dbReference type="ARBA" id="ARBA00023225"/>
    </source>
</evidence>
<dbReference type="EMBL" id="CP126446">
    <property type="protein sequence ID" value="WIG00178.1"/>
    <property type="molecule type" value="Genomic_DNA"/>
</dbReference>
<name>A0ABY8V305_9BACI</name>
<evidence type="ECO:0000259" key="9">
    <source>
        <dbReference type="Pfam" id="PF02108"/>
    </source>
</evidence>
<keyword evidence="3" id="KW-0813">Transport</keyword>
<dbReference type="PANTHER" id="PTHR34982:SF1">
    <property type="entry name" value="FLAGELLAR ASSEMBLY PROTEIN FLIH"/>
    <property type="match status" value="1"/>
</dbReference>
<sequence>MAEVTISLFNPENKGRVIGIKPVRPKPQSEASEQSSKLADSVMEEANQQKDYADQIVREAEEKSDRLLKETQEKIKSLQNDWEEEKVKLEQATKEDAFNKGFESGEQDAFKQYESLIEKAHTIIDQATQDYYAKIADSEETILHLSLKAASKIMNQTLTERPETFLPIVRAVIDEGNNTDELRIYVHPDQYEEVLAQKSELQLILDHQAELTIYPKTNLQPFQCYMESSYGRVDVSIDSQLEELRTKLFRLLEEAE</sequence>
<evidence type="ECO:0000256" key="4">
    <source>
        <dbReference type="ARBA" id="ARBA00022795"/>
    </source>
</evidence>
<evidence type="ECO:0000256" key="1">
    <source>
        <dbReference type="ARBA" id="ARBA00003041"/>
    </source>
</evidence>
<reference evidence="10 11" key="1">
    <citation type="submission" date="2023-05" db="EMBL/GenBank/DDBJ databases">
        <title>Comparative genomics reveals the evidence of polycyclic aromatic hydrocarbons degradation in moderately halophilic genus Pontibacillus.</title>
        <authorList>
            <person name="Yang H."/>
            <person name="Qian Z."/>
        </authorList>
    </citation>
    <scope>NUCLEOTIDE SEQUENCE [LARGE SCALE GENOMIC DNA]</scope>
    <source>
        <strain evidence="11">HN14</strain>
    </source>
</reference>
<dbReference type="NCBIfam" id="TIGR03825">
    <property type="entry name" value="FliH_bacil"/>
    <property type="match status" value="1"/>
</dbReference>
<evidence type="ECO:0000313" key="11">
    <source>
        <dbReference type="Proteomes" id="UP001236652"/>
    </source>
</evidence>
<evidence type="ECO:0000256" key="3">
    <source>
        <dbReference type="ARBA" id="ARBA00022448"/>
    </source>
</evidence>
<evidence type="ECO:0000256" key="8">
    <source>
        <dbReference type="SAM" id="MobiDB-lite"/>
    </source>
</evidence>
<feature type="compositionally biased region" description="Polar residues" evidence="8">
    <location>
        <begin position="29"/>
        <end position="38"/>
    </location>
</feature>
<proteinExistence type="inferred from homology"/>
<keyword evidence="11" id="KW-1185">Reference proteome</keyword>
<comment type="function">
    <text evidence="1">Needed for flagellar regrowth and assembly.</text>
</comment>
<evidence type="ECO:0000256" key="5">
    <source>
        <dbReference type="ARBA" id="ARBA00022927"/>
    </source>
</evidence>
<feature type="domain" description="Flagellar assembly protein FliH/Type III secretion system HrpE" evidence="9">
    <location>
        <begin position="110"/>
        <end position="243"/>
    </location>
</feature>
<dbReference type="InterPro" id="IPR051472">
    <property type="entry name" value="T3SS_Stator/FliH"/>
</dbReference>
<keyword evidence="6" id="KW-1006">Bacterial flagellum protein export</keyword>
<gene>
    <name evidence="10" type="primary">fliH</name>
    <name evidence="10" type="ORF">QNI29_09960</name>
</gene>
<feature type="region of interest" description="Disordered" evidence="8">
    <location>
        <begin position="18"/>
        <end position="49"/>
    </location>
</feature>
<organism evidence="10 11">
    <name type="scientific">Pontibacillus chungwhensis</name>
    <dbReference type="NCBI Taxonomy" id="265426"/>
    <lineage>
        <taxon>Bacteria</taxon>
        <taxon>Bacillati</taxon>
        <taxon>Bacillota</taxon>
        <taxon>Bacilli</taxon>
        <taxon>Bacillales</taxon>
        <taxon>Bacillaceae</taxon>
        <taxon>Pontibacillus</taxon>
    </lineage>
</organism>
<evidence type="ECO:0000256" key="2">
    <source>
        <dbReference type="ARBA" id="ARBA00006602"/>
    </source>
</evidence>
<keyword evidence="5" id="KW-0653">Protein transport</keyword>
<keyword evidence="4" id="KW-1005">Bacterial flagellum biogenesis</keyword>
<comment type="similarity">
    <text evidence="2">Belongs to the FliH family.</text>
</comment>
<dbReference type="PANTHER" id="PTHR34982">
    <property type="entry name" value="YOP PROTEINS TRANSLOCATION PROTEIN L"/>
    <property type="match status" value="1"/>
</dbReference>
<dbReference type="Proteomes" id="UP001236652">
    <property type="component" value="Chromosome"/>
</dbReference>
<dbReference type="InterPro" id="IPR018035">
    <property type="entry name" value="Flagellar_FliH/T3SS_HrpE"/>
</dbReference>